<feature type="site" description="Could be important to modulate the pK values of the two catalytic cysteine residues" evidence="8">
    <location>
        <position position="208"/>
    </location>
</feature>
<comment type="caution">
    <text evidence="10">The sequence shown here is derived from an EMBL/GenBank/DDBJ whole genome shotgun (WGS) entry which is preliminary data.</text>
</comment>
<feature type="active site" evidence="9">
    <location>
        <position position="84"/>
    </location>
</feature>
<evidence type="ECO:0000256" key="1">
    <source>
        <dbReference type="ARBA" id="ARBA00005196"/>
    </source>
</evidence>
<dbReference type="PANTHER" id="PTHR31689:SF0">
    <property type="entry name" value="DIAMINOPIMELATE EPIMERASE"/>
    <property type="match status" value="1"/>
</dbReference>
<dbReference type="Proteomes" id="UP001500957">
    <property type="component" value="Unassembled WGS sequence"/>
</dbReference>
<dbReference type="EC" id="5.1.1.7" evidence="3 8"/>
<feature type="site" description="Could be important to modulate the pK values of the two catalytic cysteine residues" evidence="8">
    <location>
        <position position="160"/>
    </location>
</feature>
<sequence length="302" mass="31172">MERIAFVKGHGTENDFVLIPDLDGALDLDAATVAALCHRRAGIGGDGILRVVRTDAEPDAAPYRGAAEWFMDYRNADGSVAQMCGNGIRVFARYLVDAGHQAPGQFLVATRGGVRTVTCGATGDVTVDMGPYALPDLGAINVTVGSRTWPALAVRMPNPHAVVFVEDLAEAGDLLTPPQVTPGAFPDGVNVEFVLVRGPRHVAMRVHERGVGETQACGTGACAVMVASARRAGAGAPTTYRVEQPGGPLLITLTADGNVEMTGPAVLVAEGTWLLGAEFGSSDGVDPCHAEVVSTGATTGTV</sequence>
<feature type="binding site" evidence="8">
    <location>
        <position position="14"/>
    </location>
    <ligand>
        <name>substrate</name>
    </ligand>
</feature>
<evidence type="ECO:0000256" key="9">
    <source>
        <dbReference type="PROSITE-ProRule" id="PRU10125"/>
    </source>
</evidence>
<comment type="similarity">
    <text evidence="2 8">Belongs to the diaminopimelate epimerase family.</text>
</comment>
<accession>A0ABN1H0L1</accession>
<dbReference type="RefSeq" id="WP_344606322.1">
    <property type="nucleotide sequence ID" value="NZ_BAAAHE010000025.1"/>
</dbReference>
<dbReference type="SUPFAM" id="SSF54506">
    <property type="entry name" value="Diaminopimelate epimerase-like"/>
    <property type="match status" value="2"/>
</dbReference>
<feature type="active site" description="Proton acceptor" evidence="8">
    <location>
        <position position="217"/>
    </location>
</feature>
<dbReference type="NCBIfam" id="TIGR00652">
    <property type="entry name" value="DapF"/>
    <property type="match status" value="1"/>
</dbReference>
<comment type="pathway">
    <text evidence="1 8">Amino-acid biosynthesis; L-lysine biosynthesis via DAP pathway; DL-2,6-diaminopimelate from LL-2,6-diaminopimelate: step 1/1.</text>
</comment>
<proteinExistence type="inferred from homology"/>
<feature type="binding site" evidence="8">
    <location>
        <begin position="85"/>
        <end position="86"/>
    </location>
    <ligand>
        <name>substrate</name>
    </ligand>
</feature>
<evidence type="ECO:0000256" key="8">
    <source>
        <dbReference type="HAMAP-Rule" id="MF_00197"/>
    </source>
</evidence>
<dbReference type="HAMAP" id="MF_00197">
    <property type="entry name" value="DAP_epimerase"/>
    <property type="match status" value="1"/>
</dbReference>
<dbReference type="Pfam" id="PF01678">
    <property type="entry name" value="DAP_epimerase"/>
    <property type="match status" value="2"/>
</dbReference>
<dbReference type="InterPro" id="IPR001653">
    <property type="entry name" value="DAP_epimerase_DapF"/>
</dbReference>
<comment type="catalytic activity">
    <reaction evidence="7 8">
        <text>(2S,6S)-2,6-diaminopimelate = meso-2,6-diaminopimelate</text>
        <dbReference type="Rhea" id="RHEA:15393"/>
        <dbReference type="ChEBI" id="CHEBI:57609"/>
        <dbReference type="ChEBI" id="CHEBI:57791"/>
        <dbReference type="EC" id="5.1.1.7"/>
    </reaction>
</comment>
<gene>
    <name evidence="8 10" type="primary">dapF</name>
    <name evidence="10" type="ORF">GCM10009547_30990</name>
</gene>
<comment type="subunit">
    <text evidence="8">Homodimer.</text>
</comment>
<name>A0ABN1H0L1_9ACTN</name>
<evidence type="ECO:0000256" key="6">
    <source>
        <dbReference type="ARBA" id="ARBA00023235"/>
    </source>
</evidence>
<evidence type="ECO:0000256" key="4">
    <source>
        <dbReference type="ARBA" id="ARBA00022605"/>
    </source>
</evidence>
<dbReference type="PROSITE" id="PS01326">
    <property type="entry name" value="DAP_EPIMERASE"/>
    <property type="match status" value="1"/>
</dbReference>
<feature type="binding site" evidence="8">
    <location>
        <position position="158"/>
    </location>
    <ligand>
        <name>substrate</name>
    </ligand>
</feature>
<comment type="subcellular location">
    <subcellularLocation>
        <location evidence="8">Cytoplasm</location>
    </subcellularLocation>
</comment>
<keyword evidence="11" id="KW-1185">Reference proteome</keyword>
<feature type="binding site" evidence="8">
    <location>
        <position position="75"/>
    </location>
    <ligand>
        <name>substrate</name>
    </ligand>
</feature>
<evidence type="ECO:0000313" key="11">
    <source>
        <dbReference type="Proteomes" id="UP001500957"/>
    </source>
</evidence>
<keyword evidence="6 8" id="KW-0413">Isomerase</keyword>
<comment type="function">
    <text evidence="8">Catalyzes the stereoinversion of LL-2,6-diaminopimelate (L,L-DAP) to meso-diaminopimelate (meso-DAP), a precursor of L-lysine and an essential component of the bacterial peptidoglycan.</text>
</comment>
<evidence type="ECO:0000256" key="7">
    <source>
        <dbReference type="ARBA" id="ARBA00051712"/>
    </source>
</evidence>
<dbReference type="Gene3D" id="3.10.310.10">
    <property type="entry name" value="Diaminopimelate Epimerase, Chain A, domain 1"/>
    <property type="match status" value="2"/>
</dbReference>
<dbReference type="InterPro" id="IPR018510">
    <property type="entry name" value="DAP_epimerase_AS"/>
</dbReference>
<reference evidence="10 11" key="1">
    <citation type="journal article" date="2019" name="Int. J. Syst. Evol. Microbiol.">
        <title>The Global Catalogue of Microorganisms (GCM) 10K type strain sequencing project: providing services to taxonomists for standard genome sequencing and annotation.</title>
        <authorList>
            <consortium name="The Broad Institute Genomics Platform"/>
            <consortium name="The Broad Institute Genome Sequencing Center for Infectious Disease"/>
            <person name="Wu L."/>
            <person name="Ma J."/>
        </authorList>
    </citation>
    <scope>NUCLEOTIDE SEQUENCE [LARGE SCALE GENOMIC DNA]</scope>
    <source>
        <strain evidence="10 11">JCM 10671</strain>
    </source>
</reference>
<feature type="binding site" evidence="8">
    <location>
        <position position="190"/>
    </location>
    <ligand>
        <name>substrate</name>
    </ligand>
</feature>
<feature type="binding site" evidence="8">
    <location>
        <begin position="208"/>
        <end position="209"/>
    </location>
    <ligand>
        <name>substrate</name>
    </ligand>
</feature>
<evidence type="ECO:0000256" key="3">
    <source>
        <dbReference type="ARBA" id="ARBA00013080"/>
    </source>
</evidence>
<feature type="active site" description="Proton donor" evidence="8">
    <location>
        <position position="84"/>
    </location>
</feature>
<keyword evidence="8" id="KW-0963">Cytoplasm</keyword>
<protein>
    <recommendedName>
        <fullName evidence="3 8">Diaminopimelate epimerase</fullName>
        <shortName evidence="8">DAP epimerase</shortName>
        <ecNumber evidence="3 8">5.1.1.7</ecNumber>
    </recommendedName>
    <alternativeName>
        <fullName evidence="8">PLP-independent amino acid racemase</fullName>
    </alternativeName>
</protein>
<organism evidence="10 11">
    <name type="scientific">Sporichthya brevicatena</name>
    <dbReference type="NCBI Taxonomy" id="171442"/>
    <lineage>
        <taxon>Bacteria</taxon>
        <taxon>Bacillati</taxon>
        <taxon>Actinomycetota</taxon>
        <taxon>Actinomycetes</taxon>
        <taxon>Sporichthyales</taxon>
        <taxon>Sporichthyaceae</taxon>
        <taxon>Sporichthya</taxon>
    </lineage>
</organism>
<evidence type="ECO:0000313" key="10">
    <source>
        <dbReference type="EMBL" id="GAA0625481.1"/>
    </source>
</evidence>
<keyword evidence="5 8" id="KW-0457">Lysine biosynthesis</keyword>
<dbReference type="PANTHER" id="PTHR31689">
    <property type="entry name" value="DIAMINOPIMELATE EPIMERASE, CHLOROPLASTIC"/>
    <property type="match status" value="1"/>
</dbReference>
<feature type="binding site" evidence="8">
    <location>
        <begin position="218"/>
        <end position="219"/>
    </location>
    <ligand>
        <name>substrate</name>
    </ligand>
</feature>
<dbReference type="EMBL" id="BAAAHE010000025">
    <property type="protein sequence ID" value="GAA0625481.1"/>
    <property type="molecule type" value="Genomic_DNA"/>
</dbReference>
<evidence type="ECO:0000256" key="5">
    <source>
        <dbReference type="ARBA" id="ARBA00023154"/>
    </source>
</evidence>
<keyword evidence="4 8" id="KW-0028">Amino-acid biosynthesis</keyword>
<comment type="caution">
    <text evidence="8">Lacks conserved residue(s) required for the propagation of feature annotation.</text>
</comment>
<evidence type="ECO:0000256" key="2">
    <source>
        <dbReference type="ARBA" id="ARBA00010219"/>
    </source>
</evidence>